<evidence type="ECO:0000313" key="1">
    <source>
        <dbReference type="EMBL" id="KYN17333.1"/>
    </source>
</evidence>
<gene>
    <name evidence="1" type="ORF">ALC57_10381</name>
</gene>
<evidence type="ECO:0000313" key="2">
    <source>
        <dbReference type="Proteomes" id="UP000078492"/>
    </source>
</evidence>
<accession>A0A151J4B1</accession>
<organism evidence="1 2">
    <name type="scientific">Trachymyrmex cornetzi</name>
    <dbReference type="NCBI Taxonomy" id="471704"/>
    <lineage>
        <taxon>Eukaryota</taxon>
        <taxon>Metazoa</taxon>
        <taxon>Ecdysozoa</taxon>
        <taxon>Arthropoda</taxon>
        <taxon>Hexapoda</taxon>
        <taxon>Insecta</taxon>
        <taxon>Pterygota</taxon>
        <taxon>Neoptera</taxon>
        <taxon>Endopterygota</taxon>
        <taxon>Hymenoptera</taxon>
        <taxon>Apocrita</taxon>
        <taxon>Aculeata</taxon>
        <taxon>Formicoidea</taxon>
        <taxon>Formicidae</taxon>
        <taxon>Myrmicinae</taxon>
        <taxon>Trachymyrmex</taxon>
    </lineage>
</organism>
<sequence length="197" mass="24170">MYLHEFIHITYNFDYLWNFLCNKEVRKEILCPRCKNVLTLTNARENHIFHCTKHYYKVTRTRKRRKVTCNFKISAFHGTWFEQARLELPTICRFIAYFLMMQPPRHTFLMEDLQLENHTVVDWTKSNSVFVVRFVCKIINIERLWRDMRAGIPRYGIRDNHYIHYIAEFLFKRVHNYSDRIHAFFDIISALYPLHDN</sequence>
<keyword evidence="2" id="KW-1185">Reference proteome</keyword>
<dbReference type="AlphaFoldDB" id="A0A151J4B1"/>
<dbReference type="Proteomes" id="UP000078492">
    <property type="component" value="Unassembled WGS sequence"/>
</dbReference>
<proteinExistence type="predicted"/>
<dbReference type="EMBL" id="KQ980171">
    <property type="protein sequence ID" value="KYN17333.1"/>
    <property type="molecule type" value="Genomic_DNA"/>
</dbReference>
<name>A0A151J4B1_9HYME</name>
<protein>
    <submittedName>
        <fullName evidence="1">Uncharacterized protein</fullName>
    </submittedName>
</protein>
<reference evidence="1 2" key="1">
    <citation type="submission" date="2015-09" db="EMBL/GenBank/DDBJ databases">
        <title>Trachymyrmex cornetzi WGS genome.</title>
        <authorList>
            <person name="Nygaard S."/>
            <person name="Hu H."/>
            <person name="Boomsma J."/>
            <person name="Zhang G."/>
        </authorList>
    </citation>
    <scope>NUCLEOTIDE SEQUENCE [LARGE SCALE GENOMIC DNA]</scope>
    <source>
        <strain evidence="1">Tcor2-1</strain>
        <tissue evidence="1">Whole body</tissue>
    </source>
</reference>